<dbReference type="InterPro" id="IPR004800">
    <property type="entry name" value="KdsD/KpsF-type"/>
</dbReference>
<dbReference type="GO" id="GO:0097367">
    <property type="term" value="F:carbohydrate derivative binding"/>
    <property type="evidence" value="ECO:0007669"/>
    <property type="project" value="InterPro"/>
</dbReference>
<dbReference type="Gene3D" id="3.10.580.10">
    <property type="entry name" value="CBS-domain"/>
    <property type="match status" value="1"/>
</dbReference>
<organism evidence="5">
    <name type="scientific">Cyprideis torosa</name>
    <dbReference type="NCBI Taxonomy" id="163714"/>
    <lineage>
        <taxon>Eukaryota</taxon>
        <taxon>Metazoa</taxon>
        <taxon>Ecdysozoa</taxon>
        <taxon>Arthropoda</taxon>
        <taxon>Crustacea</taxon>
        <taxon>Oligostraca</taxon>
        <taxon>Ostracoda</taxon>
        <taxon>Podocopa</taxon>
        <taxon>Podocopida</taxon>
        <taxon>Cytherocopina</taxon>
        <taxon>Cytheroidea</taxon>
        <taxon>Cytherideidae</taxon>
        <taxon>Cyprideis</taxon>
    </lineage>
</organism>
<keyword evidence="3" id="KW-0129">CBS domain</keyword>
<evidence type="ECO:0000256" key="1">
    <source>
        <dbReference type="ARBA" id="ARBA00008165"/>
    </source>
</evidence>
<keyword evidence="2" id="KW-0677">Repeat</keyword>
<dbReference type="PANTHER" id="PTHR42745">
    <property type="match status" value="1"/>
</dbReference>
<dbReference type="InterPro" id="IPR035474">
    <property type="entry name" value="SIS_Kpsf"/>
</dbReference>
<dbReference type="Pfam" id="PF00571">
    <property type="entry name" value="CBS"/>
    <property type="match status" value="2"/>
</dbReference>
<dbReference type="EMBL" id="OB692365">
    <property type="protein sequence ID" value="CAD7237813.1"/>
    <property type="molecule type" value="Genomic_DNA"/>
</dbReference>
<evidence type="ECO:0000256" key="4">
    <source>
        <dbReference type="PIRNR" id="PIRNR004692"/>
    </source>
</evidence>
<dbReference type="PANTHER" id="PTHR42745:SF1">
    <property type="entry name" value="ARABINOSE 5-PHOSPHATE ISOMERASE KDSD"/>
    <property type="match status" value="1"/>
</dbReference>
<dbReference type="SUPFAM" id="SSF53697">
    <property type="entry name" value="SIS domain"/>
    <property type="match status" value="1"/>
</dbReference>
<comment type="similarity">
    <text evidence="1 4">Belongs to the SIS family. GutQ/KpsF subfamily.</text>
</comment>
<dbReference type="InterPro" id="IPR046348">
    <property type="entry name" value="SIS_dom_sf"/>
</dbReference>
<name>A0A7R8X0S2_9CRUS</name>
<dbReference type="PROSITE" id="PS51464">
    <property type="entry name" value="SIS"/>
    <property type="match status" value="1"/>
</dbReference>
<dbReference type="InterPro" id="IPR000644">
    <property type="entry name" value="CBS_dom"/>
</dbReference>
<dbReference type="InterPro" id="IPR050986">
    <property type="entry name" value="GutQ/KpsF_isomerases"/>
</dbReference>
<dbReference type="GO" id="GO:0016853">
    <property type="term" value="F:isomerase activity"/>
    <property type="evidence" value="ECO:0007669"/>
    <property type="project" value="InterPro"/>
</dbReference>
<proteinExistence type="inferred from homology"/>
<dbReference type="CDD" id="cd04604">
    <property type="entry name" value="CBS_pair_SIS_assoc"/>
    <property type="match status" value="1"/>
</dbReference>
<evidence type="ECO:0000256" key="3">
    <source>
        <dbReference type="ARBA" id="ARBA00023122"/>
    </source>
</evidence>
<dbReference type="GO" id="GO:0005975">
    <property type="term" value="P:carbohydrate metabolic process"/>
    <property type="evidence" value="ECO:0007669"/>
    <property type="project" value="InterPro"/>
</dbReference>
<evidence type="ECO:0000256" key="2">
    <source>
        <dbReference type="ARBA" id="ARBA00022737"/>
    </source>
</evidence>
<dbReference type="Gene3D" id="3.40.50.10490">
    <property type="entry name" value="Glucose-6-phosphate isomerase like protein, domain 1"/>
    <property type="match status" value="1"/>
</dbReference>
<dbReference type="CDD" id="cd05014">
    <property type="entry name" value="SIS_Kpsf"/>
    <property type="match status" value="1"/>
</dbReference>
<dbReference type="AlphaFoldDB" id="A0A7R8X0S2"/>
<dbReference type="PIRSF" id="PIRSF004692">
    <property type="entry name" value="KdsD_KpsF"/>
    <property type="match status" value="1"/>
</dbReference>
<dbReference type="InterPro" id="IPR001347">
    <property type="entry name" value="SIS_dom"/>
</dbReference>
<dbReference type="NCBIfam" id="TIGR00393">
    <property type="entry name" value="kpsF"/>
    <property type="match status" value="1"/>
</dbReference>
<protein>
    <submittedName>
        <fullName evidence="5">Uncharacterized protein</fullName>
    </submittedName>
</protein>
<sequence>MDAVITFLNTQENSTASAQLSELVSLAKESIETQALELTRMAARLGEELEKAVQLILQSNGRVILCGMGKSGLVGKKISATLASTGTPSFFIHPADAFHGDLGMITPQDVVILISNSGETEEIIKLLPSLHYLGNETIALSGNPESTIALQSTVFLNTQVEREVCPNNLAPTTSTLVTMAMGDALAVTLIKARNFKPVDFARFHPGGSLGRKLLTRVRDVMHTRLPIVSPDANVKDCLFTMTSGRLGIALIMSGEELLGIVTDGDLRRAMLKDDNLMSKPAVDIATSNPLTISSEIRLSEAEAIMHKEKIRVLVVKGSRGNEQKVVGVLEIFD</sequence>
<reference evidence="5" key="1">
    <citation type="submission" date="2020-11" db="EMBL/GenBank/DDBJ databases">
        <authorList>
            <person name="Tran Van P."/>
        </authorList>
    </citation>
    <scope>NUCLEOTIDE SEQUENCE</scope>
</reference>
<dbReference type="Pfam" id="PF01380">
    <property type="entry name" value="SIS"/>
    <property type="match status" value="1"/>
</dbReference>
<accession>A0A7R8X0S2</accession>
<gene>
    <name evidence="5" type="ORF">CTOB1V02_LOCUS15628</name>
</gene>
<dbReference type="FunFam" id="3.40.50.10490:FF:000011">
    <property type="entry name" value="Arabinose 5-phosphate isomerase"/>
    <property type="match status" value="1"/>
</dbReference>
<dbReference type="GO" id="GO:1901135">
    <property type="term" value="P:carbohydrate derivative metabolic process"/>
    <property type="evidence" value="ECO:0007669"/>
    <property type="project" value="InterPro"/>
</dbReference>
<dbReference type="InterPro" id="IPR046342">
    <property type="entry name" value="CBS_dom_sf"/>
</dbReference>
<evidence type="ECO:0000313" key="5">
    <source>
        <dbReference type="EMBL" id="CAD7237813.1"/>
    </source>
</evidence>
<dbReference type="PROSITE" id="PS51371">
    <property type="entry name" value="CBS"/>
    <property type="match status" value="2"/>
</dbReference>
<dbReference type="OrthoDB" id="8196178at2759"/>